<protein>
    <recommendedName>
        <fullName evidence="9">Nucleotidyltransferase</fullName>
    </recommendedName>
</protein>
<evidence type="ECO:0000256" key="1">
    <source>
        <dbReference type="ARBA" id="ARBA00022553"/>
    </source>
</evidence>
<dbReference type="GO" id="GO:0000166">
    <property type="term" value="F:nucleotide binding"/>
    <property type="evidence" value="ECO:0007669"/>
    <property type="project" value="UniProtKB-KW"/>
</dbReference>
<dbReference type="EMBL" id="ATBP01002145">
    <property type="protein sequence ID" value="ETR66220.1"/>
    <property type="molecule type" value="Genomic_DNA"/>
</dbReference>
<comment type="caution">
    <text evidence="7">The sequence shown here is derived from an EMBL/GenBank/DDBJ whole genome shotgun (WGS) entry which is preliminary data.</text>
</comment>
<dbReference type="GO" id="GO:0016787">
    <property type="term" value="F:hydrolase activity"/>
    <property type="evidence" value="ECO:0007669"/>
    <property type="project" value="UniProtKB-KW"/>
</dbReference>
<proteinExistence type="inferred from homology"/>
<evidence type="ECO:0000256" key="3">
    <source>
        <dbReference type="ARBA" id="ARBA00022722"/>
    </source>
</evidence>
<evidence type="ECO:0000313" key="8">
    <source>
        <dbReference type="Proteomes" id="UP000189670"/>
    </source>
</evidence>
<evidence type="ECO:0000256" key="5">
    <source>
        <dbReference type="ARBA" id="ARBA00022801"/>
    </source>
</evidence>
<keyword evidence="2" id="KW-1277">Toxin-antitoxin system</keyword>
<evidence type="ECO:0000256" key="2">
    <source>
        <dbReference type="ARBA" id="ARBA00022649"/>
    </source>
</evidence>
<keyword evidence="3" id="KW-0540">Nuclease</keyword>
<sequence length="110" mass="13090">MDKRIYKYLYDIKESIHSIYDFLGEKRDFNVYLSNKMMRRAVEREFEIIGEAMNRIVKIDSSINISNKSNIIAMRNRVIHGYDKIDDEIVWGTIVRHLPALLNEIKNLIN</sequence>
<dbReference type="GO" id="GO:0004540">
    <property type="term" value="F:RNA nuclease activity"/>
    <property type="evidence" value="ECO:0007669"/>
    <property type="project" value="InterPro"/>
</dbReference>
<dbReference type="Proteomes" id="UP000189670">
    <property type="component" value="Unassembled WGS sequence"/>
</dbReference>
<keyword evidence="5" id="KW-0378">Hydrolase</keyword>
<evidence type="ECO:0000313" key="7">
    <source>
        <dbReference type="EMBL" id="ETR66220.1"/>
    </source>
</evidence>
<keyword evidence="4" id="KW-0547">Nucleotide-binding</keyword>
<evidence type="ECO:0000256" key="4">
    <source>
        <dbReference type="ARBA" id="ARBA00022741"/>
    </source>
</evidence>
<dbReference type="PANTHER" id="PTHR34139:SF1">
    <property type="entry name" value="RNASE MJ1380-RELATED"/>
    <property type="match status" value="1"/>
</dbReference>
<reference evidence="8" key="1">
    <citation type="submission" date="2012-11" db="EMBL/GenBank/DDBJ databases">
        <authorList>
            <person name="Lucero-Rivera Y.E."/>
            <person name="Tovar-Ramirez D."/>
        </authorList>
    </citation>
    <scope>NUCLEOTIDE SEQUENCE [LARGE SCALE GENOMIC DNA]</scope>
    <source>
        <strain evidence="8">Araruama</strain>
    </source>
</reference>
<dbReference type="GO" id="GO:0110001">
    <property type="term" value="C:toxin-antitoxin complex"/>
    <property type="evidence" value="ECO:0007669"/>
    <property type="project" value="InterPro"/>
</dbReference>
<gene>
    <name evidence="7" type="ORF">OMM_13084</name>
</gene>
<accession>A0A1V1NUF9</accession>
<dbReference type="PANTHER" id="PTHR34139">
    <property type="entry name" value="UPF0331 PROTEIN MJ0127"/>
    <property type="match status" value="1"/>
</dbReference>
<dbReference type="InterPro" id="IPR037038">
    <property type="entry name" value="HepT-like_sf"/>
</dbReference>
<dbReference type="AlphaFoldDB" id="A0A1V1NUF9"/>
<dbReference type="Pfam" id="PF01934">
    <property type="entry name" value="HepT-like"/>
    <property type="match status" value="1"/>
</dbReference>
<evidence type="ECO:0008006" key="9">
    <source>
        <dbReference type="Google" id="ProtNLM"/>
    </source>
</evidence>
<dbReference type="Gene3D" id="1.20.120.580">
    <property type="entry name" value="bsu32300-like"/>
    <property type="match status" value="1"/>
</dbReference>
<comment type="similarity">
    <text evidence="6">Belongs to the HepT RNase toxin family.</text>
</comment>
<dbReference type="InterPro" id="IPR051813">
    <property type="entry name" value="HepT_RNase_toxin"/>
</dbReference>
<keyword evidence="1" id="KW-0597">Phosphoprotein</keyword>
<evidence type="ECO:0000256" key="6">
    <source>
        <dbReference type="ARBA" id="ARBA00024207"/>
    </source>
</evidence>
<organism evidence="7 8">
    <name type="scientific">Candidatus Magnetoglobus multicellularis str. Araruama</name>
    <dbReference type="NCBI Taxonomy" id="890399"/>
    <lineage>
        <taxon>Bacteria</taxon>
        <taxon>Pseudomonadati</taxon>
        <taxon>Thermodesulfobacteriota</taxon>
        <taxon>Desulfobacteria</taxon>
        <taxon>Desulfobacterales</taxon>
        <taxon>Desulfobacteraceae</taxon>
        <taxon>Candidatus Magnetoglobus</taxon>
    </lineage>
</organism>
<dbReference type="InterPro" id="IPR008201">
    <property type="entry name" value="HepT-like"/>
</dbReference>
<name>A0A1V1NUF9_9BACT</name>